<keyword evidence="2" id="KW-0548">Nucleotidyltransferase</keyword>
<name>A0AAD7F6M4_9AGAR</name>
<keyword evidence="3" id="KW-1185">Reference proteome</keyword>
<dbReference type="GO" id="GO:0003964">
    <property type="term" value="F:RNA-directed DNA polymerase activity"/>
    <property type="evidence" value="ECO:0007669"/>
    <property type="project" value="UniProtKB-KW"/>
</dbReference>
<reference evidence="2" key="1">
    <citation type="submission" date="2023-03" db="EMBL/GenBank/DDBJ databases">
        <title>Massive genome expansion in bonnet fungi (Mycena s.s.) driven by repeated elements and novel gene families across ecological guilds.</title>
        <authorList>
            <consortium name="Lawrence Berkeley National Laboratory"/>
            <person name="Harder C.B."/>
            <person name="Miyauchi S."/>
            <person name="Viragh M."/>
            <person name="Kuo A."/>
            <person name="Thoen E."/>
            <person name="Andreopoulos B."/>
            <person name="Lu D."/>
            <person name="Skrede I."/>
            <person name="Drula E."/>
            <person name="Henrissat B."/>
            <person name="Morin E."/>
            <person name="Kohler A."/>
            <person name="Barry K."/>
            <person name="LaButti K."/>
            <person name="Morin E."/>
            <person name="Salamov A."/>
            <person name="Lipzen A."/>
            <person name="Mereny Z."/>
            <person name="Hegedus B."/>
            <person name="Baldrian P."/>
            <person name="Stursova M."/>
            <person name="Weitz H."/>
            <person name="Taylor A."/>
            <person name="Grigoriev I.V."/>
            <person name="Nagy L.G."/>
            <person name="Martin F."/>
            <person name="Kauserud H."/>
        </authorList>
    </citation>
    <scope>NUCLEOTIDE SEQUENCE</scope>
    <source>
        <strain evidence="2">CBHHK002</strain>
    </source>
</reference>
<sequence length="810" mass="91426">MSTFGLIRGMQSSRAHRGRGRGGHRVGATSRDAGTQSHSASFGKTLQFITSIKLEELEKQRLAFEAHASVLEKAAACRDDLRKVELLLDAVRSWRGSGAVSSTTFIGGKLDLSSLDLWLLQARKDPGFSPDVVKDWADSLAAHIRHSMTRFEFAKLFGGLFNEWLSSGDSVLEQESSPRATPSDEFVEVGRKEMFEQQERLKSIIFEPKTIDTDGLFEYLTDLFSDGSSLEVLESMRSGMQDFGEDLRSRVITADDMKWVIKSLLAAGLMLEEKRNTLREFTQNPTVLDELATVMTMRLGSLEAWSWPEHGCQIDMRRHLNGKYRAFTDPDLLDALFLQYIGIMWQTKFKQDCVDIFSSKAWKLEFPPLSREELRDRQKCFAESPSESIHSHRQTLRRDHFLVGQLSSHVDSTPSYDDWGNPDKTQLPASHVKQELLHAVATECYLNSTLHKTHTVVPLTFKDDKLGDAPRLRQCGTPISYALSAFFGEVVLFGLDFAINQRAEGLFLYRIHDDIWFWDSNSAKCVVAWTEMQKYAALTGLKFNDSKTGSACVGGDLAPELPSGEIRWGFLRFDSDQSRYLAFFSRNFGARPTVSFGPALCLGQAHLDDMIDTLARIQKELFPSSSGGAVGALRAIIADRFGVHDLPDGYFYFPISTGGLELRNPLIELLAVRDAIGSDPASEFSKQMEEDAESYRVLQERWNSNVSALTSLHETFPPFEDYIAHRETGLSQWKTRYCDLMSTAKPKQLTLPHSHAQEVQRPMDFYDRWVLSLYGDQVVKKFGSLEAVDPTLIPVGLVHLFRGSRHQWDQ</sequence>
<accession>A0AAD7F6M4</accession>
<evidence type="ECO:0000313" key="3">
    <source>
        <dbReference type="Proteomes" id="UP001218218"/>
    </source>
</evidence>
<feature type="region of interest" description="Disordered" evidence="1">
    <location>
        <begin position="1"/>
        <end position="38"/>
    </location>
</feature>
<evidence type="ECO:0000256" key="1">
    <source>
        <dbReference type="SAM" id="MobiDB-lite"/>
    </source>
</evidence>
<dbReference type="PANTHER" id="PTHR37015">
    <property type="entry name" value="REVERSE TRANSCRIPTASE DOMAIN-CONTAINING PROTEIN"/>
    <property type="match status" value="1"/>
</dbReference>
<dbReference type="EMBL" id="JARIHO010000001">
    <property type="protein sequence ID" value="KAJ7367885.1"/>
    <property type="molecule type" value="Genomic_DNA"/>
</dbReference>
<gene>
    <name evidence="2" type="ORF">DFH08DRAFT_795996</name>
</gene>
<comment type="caution">
    <text evidence="2">The sequence shown here is derived from an EMBL/GenBank/DDBJ whole genome shotgun (WGS) entry which is preliminary data.</text>
</comment>
<keyword evidence="2" id="KW-0695">RNA-directed DNA polymerase</keyword>
<dbReference type="Proteomes" id="UP001218218">
    <property type="component" value="Unassembled WGS sequence"/>
</dbReference>
<keyword evidence="2" id="KW-0808">Transferase</keyword>
<organism evidence="2 3">
    <name type="scientific">Mycena albidolilacea</name>
    <dbReference type="NCBI Taxonomy" id="1033008"/>
    <lineage>
        <taxon>Eukaryota</taxon>
        <taxon>Fungi</taxon>
        <taxon>Dikarya</taxon>
        <taxon>Basidiomycota</taxon>
        <taxon>Agaricomycotina</taxon>
        <taxon>Agaricomycetes</taxon>
        <taxon>Agaricomycetidae</taxon>
        <taxon>Agaricales</taxon>
        <taxon>Marasmiineae</taxon>
        <taxon>Mycenaceae</taxon>
        <taxon>Mycena</taxon>
    </lineage>
</organism>
<feature type="compositionally biased region" description="Basic residues" evidence="1">
    <location>
        <begin position="14"/>
        <end position="24"/>
    </location>
</feature>
<protein>
    <submittedName>
        <fullName evidence="2">Reverse transcriptase-like protein</fullName>
    </submittedName>
</protein>
<evidence type="ECO:0000313" key="2">
    <source>
        <dbReference type="EMBL" id="KAJ7367885.1"/>
    </source>
</evidence>
<dbReference type="AlphaFoldDB" id="A0AAD7F6M4"/>
<dbReference type="PANTHER" id="PTHR37015:SF2">
    <property type="entry name" value="REVERSE TRANSCRIPTASE DOMAIN-CONTAINING PROTEIN"/>
    <property type="match status" value="1"/>
</dbReference>
<proteinExistence type="predicted"/>